<dbReference type="PANTHER" id="PTHR10196">
    <property type="entry name" value="SUGAR KINASE"/>
    <property type="match status" value="1"/>
</dbReference>
<keyword evidence="2 7" id="KW-0808">Transferase</keyword>
<dbReference type="GO" id="GO:0005829">
    <property type="term" value="C:cytosol"/>
    <property type="evidence" value="ECO:0007669"/>
    <property type="project" value="TreeGrafter"/>
</dbReference>
<evidence type="ECO:0000256" key="2">
    <source>
        <dbReference type="ARBA" id="ARBA00022679"/>
    </source>
</evidence>
<dbReference type="PANTHER" id="PTHR10196:SF69">
    <property type="entry name" value="GLYCEROL KINASE"/>
    <property type="match status" value="1"/>
</dbReference>
<reference evidence="7 8" key="1">
    <citation type="journal article" date="2014" name="PLoS Genet.">
        <title>Phylogenetically driven sequencing of extremely halophilic archaea reveals strategies for static and dynamic osmo-response.</title>
        <authorList>
            <person name="Becker E.A."/>
            <person name="Seitzer P.M."/>
            <person name="Tritt A."/>
            <person name="Larsen D."/>
            <person name="Krusor M."/>
            <person name="Yao A.I."/>
            <person name="Wu D."/>
            <person name="Madern D."/>
            <person name="Eisen J.A."/>
            <person name="Darling A.E."/>
            <person name="Facciotti M.T."/>
        </authorList>
    </citation>
    <scope>NUCLEOTIDE SEQUENCE [LARGE SCALE GENOMIC DNA]</scope>
    <source>
        <strain evidence="7 8">DSM 11551</strain>
    </source>
</reference>
<dbReference type="Pfam" id="PF02782">
    <property type="entry name" value="FGGY_C"/>
    <property type="match status" value="1"/>
</dbReference>
<evidence type="ECO:0000256" key="5">
    <source>
        <dbReference type="ARBA" id="ARBA00022840"/>
    </source>
</evidence>
<dbReference type="Proteomes" id="UP000011585">
    <property type="component" value="Unassembled WGS sequence"/>
</dbReference>
<proteinExistence type="inferred from homology"/>
<keyword evidence="3" id="KW-0547">Nucleotide-binding</keyword>
<feature type="non-terminal residue" evidence="7">
    <location>
        <position position="1"/>
    </location>
</feature>
<dbReference type="PATRIC" id="fig|469382.19.peg.1149"/>
<evidence type="ECO:0000259" key="6">
    <source>
        <dbReference type="Pfam" id="PF02782"/>
    </source>
</evidence>
<sequence length="112" mass="12385">VAEAMEEDSGIDLSTLRVDGGAVKNNFLCQLQSNIVGTDIVRPMVDETTALGAAYAAGLAVGYWSNLDELRDNWQIDREFSPDDSAENVDGRYGRWKEAVDRSRDWAREGSD</sequence>
<dbReference type="InterPro" id="IPR043129">
    <property type="entry name" value="ATPase_NBD"/>
</dbReference>
<organism evidence="7 8">
    <name type="scientific">Halogeometricum borinquense (strain ATCC 700274 / DSM 11551 / JCM 10706 / KCTC 4070 / PR3)</name>
    <dbReference type="NCBI Taxonomy" id="469382"/>
    <lineage>
        <taxon>Archaea</taxon>
        <taxon>Methanobacteriati</taxon>
        <taxon>Methanobacteriota</taxon>
        <taxon>Stenosarchaea group</taxon>
        <taxon>Halobacteria</taxon>
        <taxon>Halobacteriales</taxon>
        <taxon>Haloferacaceae</taxon>
        <taxon>Halogeometricum</taxon>
    </lineage>
</organism>
<evidence type="ECO:0000256" key="3">
    <source>
        <dbReference type="ARBA" id="ARBA00022741"/>
    </source>
</evidence>
<dbReference type="SUPFAM" id="SSF53067">
    <property type="entry name" value="Actin-like ATPase domain"/>
    <property type="match status" value="1"/>
</dbReference>
<comment type="similarity">
    <text evidence="1">Belongs to the FGGY kinase family.</text>
</comment>
<dbReference type="AlphaFoldDB" id="L9UXD5"/>
<gene>
    <name evidence="7" type="primary">glpK</name>
    <name evidence="7" type="ORF">C499_05860</name>
</gene>
<evidence type="ECO:0000313" key="7">
    <source>
        <dbReference type="EMBL" id="ELY29585.1"/>
    </source>
</evidence>
<evidence type="ECO:0000313" key="8">
    <source>
        <dbReference type="Proteomes" id="UP000011585"/>
    </source>
</evidence>
<dbReference type="Gene3D" id="3.30.420.40">
    <property type="match status" value="1"/>
</dbReference>
<dbReference type="EMBL" id="AOHT01000015">
    <property type="protein sequence ID" value="ELY29585.1"/>
    <property type="molecule type" value="Genomic_DNA"/>
</dbReference>
<name>L9UXD5_HALBP</name>
<accession>L9UXD5</accession>
<dbReference type="RefSeq" id="WP_006054489.1">
    <property type="nucleotide sequence ID" value="NZ_AOHT01000015.1"/>
</dbReference>
<feature type="domain" description="Carbohydrate kinase FGGY C-terminal" evidence="6">
    <location>
        <begin position="2"/>
        <end position="60"/>
    </location>
</feature>
<protein>
    <submittedName>
        <fullName evidence="7">Glycerol kinase</fullName>
        <ecNumber evidence="7">2.7.1.30</ecNumber>
    </submittedName>
</protein>
<dbReference type="InterPro" id="IPR018485">
    <property type="entry name" value="FGGY_C"/>
</dbReference>
<evidence type="ECO:0000256" key="4">
    <source>
        <dbReference type="ARBA" id="ARBA00022777"/>
    </source>
</evidence>
<dbReference type="GO" id="GO:0004370">
    <property type="term" value="F:glycerol kinase activity"/>
    <property type="evidence" value="ECO:0007669"/>
    <property type="project" value="UniProtKB-EC"/>
</dbReference>
<comment type="caution">
    <text evidence="7">The sequence shown here is derived from an EMBL/GenBank/DDBJ whole genome shotgun (WGS) entry which is preliminary data.</text>
</comment>
<dbReference type="EC" id="2.7.1.30" evidence="7"/>
<dbReference type="GO" id="GO:0006071">
    <property type="term" value="P:glycerol metabolic process"/>
    <property type="evidence" value="ECO:0007669"/>
    <property type="project" value="TreeGrafter"/>
</dbReference>
<dbReference type="GO" id="GO:0005524">
    <property type="term" value="F:ATP binding"/>
    <property type="evidence" value="ECO:0007669"/>
    <property type="project" value="UniProtKB-KW"/>
</dbReference>
<keyword evidence="4 7" id="KW-0418">Kinase</keyword>
<evidence type="ECO:0000256" key="1">
    <source>
        <dbReference type="ARBA" id="ARBA00009156"/>
    </source>
</evidence>
<keyword evidence="5" id="KW-0067">ATP-binding</keyword>